<evidence type="ECO:0000259" key="5">
    <source>
        <dbReference type="Pfam" id="PF25989"/>
    </source>
</evidence>
<evidence type="ECO:0000256" key="2">
    <source>
        <dbReference type="SAM" id="SignalP"/>
    </source>
</evidence>
<accession>A0A4V1MAL3</accession>
<name>A0A4V1MAL3_9BACT</name>
<feature type="domain" description="CzcB-like barrel-sandwich hybrid" evidence="4">
    <location>
        <begin position="69"/>
        <end position="189"/>
    </location>
</feature>
<dbReference type="PROSITE" id="PS51257">
    <property type="entry name" value="PROKAR_LIPOPROTEIN"/>
    <property type="match status" value="1"/>
</dbReference>
<dbReference type="SUPFAM" id="SSF111369">
    <property type="entry name" value="HlyD-like secretion proteins"/>
    <property type="match status" value="1"/>
</dbReference>
<organism evidence="6 7">
    <name type="scientific">Filimonas effusa</name>
    <dbReference type="NCBI Taxonomy" id="2508721"/>
    <lineage>
        <taxon>Bacteria</taxon>
        <taxon>Pseudomonadati</taxon>
        <taxon>Bacteroidota</taxon>
        <taxon>Chitinophagia</taxon>
        <taxon>Chitinophagales</taxon>
        <taxon>Chitinophagaceae</taxon>
        <taxon>Filimonas</taxon>
    </lineage>
</organism>
<feature type="chain" id="PRO_5020433677" evidence="2">
    <location>
        <begin position="24"/>
        <end position="345"/>
    </location>
</feature>
<feature type="signal peptide" evidence="2">
    <location>
        <begin position="1"/>
        <end position="23"/>
    </location>
</feature>
<dbReference type="InterPro" id="IPR058647">
    <property type="entry name" value="BSH_CzcB-like"/>
</dbReference>
<dbReference type="RefSeq" id="WP_129002026.1">
    <property type="nucleotide sequence ID" value="NZ_SDHZ01000001.1"/>
</dbReference>
<dbReference type="Proteomes" id="UP000290545">
    <property type="component" value="Unassembled WGS sequence"/>
</dbReference>
<evidence type="ECO:0000256" key="1">
    <source>
        <dbReference type="ARBA" id="ARBA00009477"/>
    </source>
</evidence>
<gene>
    <name evidence="6" type="ORF">ESB13_05565</name>
</gene>
<dbReference type="OrthoDB" id="9806939at2"/>
<dbReference type="Gene3D" id="2.40.420.20">
    <property type="match status" value="1"/>
</dbReference>
<dbReference type="FunFam" id="2.40.30.170:FF:000010">
    <property type="entry name" value="Efflux RND transporter periplasmic adaptor subunit"/>
    <property type="match status" value="1"/>
</dbReference>
<protein>
    <submittedName>
        <fullName evidence="6">Efflux RND transporter periplasmic adaptor subunit</fullName>
    </submittedName>
</protein>
<dbReference type="InterPro" id="IPR006143">
    <property type="entry name" value="RND_pump_MFP"/>
</dbReference>
<evidence type="ECO:0000259" key="3">
    <source>
        <dbReference type="Pfam" id="PF25954"/>
    </source>
</evidence>
<dbReference type="InterPro" id="IPR058792">
    <property type="entry name" value="Beta-barrel_RND_2"/>
</dbReference>
<dbReference type="Pfam" id="PF25989">
    <property type="entry name" value="YknX_C"/>
    <property type="match status" value="1"/>
</dbReference>
<comment type="caution">
    <text evidence="6">The sequence shown here is derived from an EMBL/GenBank/DDBJ whole genome shotgun (WGS) entry which is preliminary data.</text>
</comment>
<dbReference type="AlphaFoldDB" id="A0A4V1MAL3"/>
<dbReference type="InterPro" id="IPR058637">
    <property type="entry name" value="YknX-like_C"/>
</dbReference>
<dbReference type="GO" id="GO:0015562">
    <property type="term" value="F:efflux transmembrane transporter activity"/>
    <property type="evidence" value="ECO:0007669"/>
    <property type="project" value="TreeGrafter"/>
</dbReference>
<feature type="domain" description="CusB-like beta-barrel" evidence="3">
    <location>
        <begin position="194"/>
        <end position="267"/>
    </location>
</feature>
<keyword evidence="7" id="KW-1185">Reference proteome</keyword>
<proteinExistence type="inferred from homology"/>
<dbReference type="NCBIfam" id="TIGR01730">
    <property type="entry name" value="RND_mfp"/>
    <property type="match status" value="1"/>
</dbReference>
<dbReference type="Gene3D" id="2.40.50.100">
    <property type="match status" value="1"/>
</dbReference>
<dbReference type="EMBL" id="SDHZ01000001">
    <property type="protein sequence ID" value="RXK86276.1"/>
    <property type="molecule type" value="Genomic_DNA"/>
</dbReference>
<feature type="domain" description="YknX-like C-terminal permuted SH3-like" evidence="5">
    <location>
        <begin position="274"/>
        <end position="342"/>
    </location>
</feature>
<dbReference type="Gene3D" id="2.40.30.170">
    <property type="match status" value="1"/>
</dbReference>
<comment type="similarity">
    <text evidence="1">Belongs to the membrane fusion protein (MFP) (TC 8.A.1) family.</text>
</comment>
<evidence type="ECO:0000313" key="7">
    <source>
        <dbReference type="Proteomes" id="UP000290545"/>
    </source>
</evidence>
<dbReference type="Pfam" id="PF25954">
    <property type="entry name" value="Beta-barrel_RND_2"/>
    <property type="match status" value="1"/>
</dbReference>
<keyword evidence="2" id="KW-0732">Signal</keyword>
<evidence type="ECO:0000313" key="6">
    <source>
        <dbReference type="EMBL" id="RXK86276.1"/>
    </source>
</evidence>
<evidence type="ECO:0000259" key="4">
    <source>
        <dbReference type="Pfam" id="PF25973"/>
    </source>
</evidence>
<sequence length="345" mass="36700">MMRFKYQRVAAMALLCPFLTSCGKGKGTKAPTEAPRVVTVQAVQATGLQQSLFYSGTLEADNIVQLGFAVPGVVNQVAVQEGQRVSTGQLLATIDATEYTNALAIANAALSQAEDLYQRLHSLYEKGSLPAKDYIEIKSRLEQARANKNLAAKRLADCRLYAPMPGIITVKAAERGSTAAPGVPAFTIAKTDQVYARITVPESEVGALRQGQEAQVAISTLQDTLKGKISIINPQADNTTHTYSVKIRLANGNGRLLPGMLSEVSIGNGRSVEAIVIPAKAVLRDADNITYVFVANEQRAAVRKRITVGRVTGDNAVVVTSGLQSGDQLVTAGQTNLSEGSALRF</sequence>
<reference evidence="6 7" key="1">
    <citation type="submission" date="2019-01" db="EMBL/GenBank/DDBJ databases">
        <title>Filimonas sp. strain TTM-71.</title>
        <authorList>
            <person name="Chen W.-M."/>
        </authorList>
    </citation>
    <scope>NUCLEOTIDE SEQUENCE [LARGE SCALE GENOMIC DNA]</scope>
    <source>
        <strain evidence="6 7">TTM-71</strain>
    </source>
</reference>
<dbReference type="PANTHER" id="PTHR30469:SF15">
    <property type="entry name" value="HLYD FAMILY OF SECRETION PROTEINS"/>
    <property type="match status" value="1"/>
</dbReference>
<dbReference type="PANTHER" id="PTHR30469">
    <property type="entry name" value="MULTIDRUG RESISTANCE PROTEIN MDTA"/>
    <property type="match status" value="1"/>
</dbReference>
<dbReference type="Pfam" id="PF25973">
    <property type="entry name" value="BSH_CzcB"/>
    <property type="match status" value="1"/>
</dbReference>
<dbReference type="GO" id="GO:1990281">
    <property type="term" value="C:efflux pump complex"/>
    <property type="evidence" value="ECO:0007669"/>
    <property type="project" value="TreeGrafter"/>
</dbReference>